<accession>A0A9N9GED9</accession>
<keyword evidence="2" id="KW-0812">Transmembrane</keyword>
<protein>
    <submittedName>
        <fullName evidence="3">14566_t:CDS:1</fullName>
    </submittedName>
</protein>
<keyword evidence="2" id="KW-0472">Membrane</keyword>
<gene>
    <name evidence="3" type="ORF">FCALED_LOCUS8352</name>
</gene>
<keyword evidence="4" id="KW-1185">Reference proteome</keyword>
<feature type="region of interest" description="Disordered" evidence="1">
    <location>
        <begin position="117"/>
        <end position="141"/>
    </location>
</feature>
<feature type="transmembrane region" description="Helical" evidence="2">
    <location>
        <begin position="65"/>
        <end position="84"/>
    </location>
</feature>
<feature type="compositionally biased region" description="Low complexity" evidence="1">
    <location>
        <begin position="34"/>
        <end position="62"/>
    </location>
</feature>
<dbReference type="EMBL" id="CAJVPQ010002411">
    <property type="protein sequence ID" value="CAG8596148.1"/>
    <property type="molecule type" value="Genomic_DNA"/>
</dbReference>
<reference evidence="3" key="1">
    <citation type="submission" date="2021-06" db="EMBL/GenBank/DDBJ databases">
        <authorList>
            <person name="Kallberg Y."/>
            <person name="Tangrot J."/>
            <person name="Rosling A."/>
        </authorList>
    </citation>
    <scope>NUCLEOTIDE SEQUENCE</scope>
    <source>
        <strain evidence="3">UK204</strain>
    </source>
</reference>
<feature type="compositionally biased region" description="Low complexity" evidence="1">
    <location>
        <begin position="126"/>
        <end position="140"/>
    </location>
</feature>
<dbReference type="OrthoDB" id="202545at2759"/>
<evidence type="ECO:0000256" key="1">
    <source>
        <dbReference type="SAM" id="MobiDB-lite"/>
    </source>
</evidence>
<comment type="caution">
    <text evidence="3">The sequence shown here is derived from an EMBL/GenBank/DDBJ whole genome shotgun (WGS) entry which is preliminary data.</text>
</comment>
<proteinExistence type="predicted"/>
<organism evidence="3 4">
    <name type="scientific">Funneliformis caledonium</name>
    <dbReference type="NCBI Taxonomy" id="1117310"/>
    <lineage>
        <taxon>Eukaryota</taxon>
        <taxon>Fungi</taxon>
        <taxon>Fungi incertae sedis</taxon>
        <taxon>Mucoromycota</taxon>
        <taxon>Glomeromycotina</taxon>
        <taxon>Glomeromycetes</taxon>
        <taxon>Glomerales</taxon>
        <taxon>Glomeraceae</taxon>
        <taxon>Funneliformis</taxon>
    </lineage>
</organism>
<name>A0A9N9GED9_9GLOM</name>
<feature type="region of interest" description="Disordered" evidence="1">
    <location>
        <begin position="26"/>
        <end position="62"/>
    </location>
</feature>
<dbReference type="Proteomes" id="UP000789570">
    <property type="component" value="Unassembled WGS sequence"/>
</dbReference>
<keyword evidence="2" id="KW-1133">Transmembrane helix</keyword>
<evidence type="ECO:0000313" key="4">
    <source>
        <dbReference type="Proteomes" id="UP000789570"/>
    </source>
</evidence>
<evidence type="ECO:0000256" key="2">
    <source>
        <dbReference type="SAM" id="Phobius"/>
    </source>
</evidence>
<evidence type="ECO:0000313" key="3">
    <source>
        <dbReference type="EMBL" id="CAG8596148.1"/>
    </source>
</evidence>
<sequence>MASCGNTCEIPVEDLEKFKSDCNASENGGGGGTISNSNTNLNPDSSSNSNTNLNSNSSSNSNTNLNPRGLFVIIIFIAILIMFVKRRKEQPQTQQTQPSLQPSTNIIYVADPLKPTHPTHPTNLINSTNPTHSTNPTQPTDFPQHYNPYTWPFANCMCSQEFYNNLVSCGNACNIPVDEPIKYESDCEIGNHPVNINVSTVEYELRKYIPSICNYINVMKVPRSELNLLYWRNWIIAYSQILWFIITLPVYVFHPLMAMIAYEVPNVRHPSTVSETEKWFFINGVMTNQDWLEQNCRYLEARSNKALQEFLLLVLEYYVMDERVKIVHLIAHSQGYTIVVLVIRRLRLELSYTGDQGCLSKLSVHAFSDLSRGFRNLGNPTIQDPAIMRGIINEISYARFGATTVKISRLYPVSNLSYK</sequence>
<dbReference type="AlphaFoldDB" id="A0A9N9GED9"/>